<evidence type="ECO:0000313" key="2">
    <source>
        <dbReference type="Proteomes" id="UP001529510"/>
    </source>
</evidence>
<proteinExistence type="predicted"/>
<reference evidence="1 2" key="1">
    <citation type="submission" date="2024-05" db="EMBL/GenBank/DDBJ databases">
        <title>Genome sequencing and assembly of Indian major carp, Cirrhinus mrigala (Hamilton, 1822).</title>
        <authorList>
            <person name="Mohindra V."/>
            <person name="Chowdhury L.M."/>
            <person name="Lal K."/>
            <person name="Jena J.K."/>
        </authorList>
    </citation>
    <scope>NUCLEOTIDE SEQUENCE [LARGE SCALE GENOMIC DNA]</scope>
    <source>
        <strain evidence="1">CM1030</strain>
        <tissue evidence="1">Blood</tissue>
    </source>
</reference>
<dbReference type="AlphaFoldDB" id="A0ABD0N5H3"/>
<keyword evidence="2" id="KW-1185">Reference proteome</keyword>
<dbReference type="EMBL" id="JAMKFB020000024">
    <property type="protein sequence ID" value="KAL0156111.1"/>
    <property type="molecule type" value="Genomic_DNA"/>
</dbReference>
<sequence length="79" mass="9450">MNSSLNFYVRHWCEHVVEEKVERLISPRVQREVECSAVYQFNTQGWRLDVERMRHEHGGDDGIALYYKRQGPKASCYIF</sequence>
<dbReference type="Proteomes" id="UP001529510">
    <property type="component" value="Unassembled WGS sequence"/>
</dbReference>
<accession>A0ABD0N5H3</accession>
<feature type="non-terminal residue" evidence="1">
    <location>
        <position position="79"/>
    </location>
</feature>
<name>A0ABD0N5H3_CIRMR</name>
<organism evidence="1 2">
    <name type="scientific">Cirrhinus mrigala</name>
    <name type="common">Mrigala</name>
    <dbReference type="NCBI Taxonomy" id="683832"/>
    <lineage>
        <taxon>Eukaryota</taxon>
        <taxon>Metazoa</taxon>
        <taxon>Chordata</taxon>
        <taxon>Craniata</taxon>
        <taxon>Vertebrata</taxon>
        <taxon>Euteleostomi</taxon>
        <taxon>Actinopterygii</taxon>
        <taxon>Neopterygii</taxon>
        <taxon>Teleostei</taxon>
        <taxon>Ostariophysi</taxon>
        <taxon>Cypriniformes</taxon>
        <taxon>Cyprinidae</taxon>
        <taxon>Labeoninae</taxon>
        <taxon>Labeonini</taxon>
        <taxon>Cirrhinus</taxon>
    </lineage>
</organism>
<gene>
    <name evidence="1" type="ORF">M9458_047357</name>
</gene>
<evidence type="ECO:0000313" key="1">
    <source>
        <dbReference type="EMBL" id="KAL0156111.1"/>
    </source>
</evidence>
<comment type="caution">
    <text evidence="1">The sequence shown here is derived from an EMBL/GenBank/DDBJ whole genome shotgun (WGS) entry which is preliminary data.</text>
</comment>
<protein>
    <submittedName>
        <fullName evidence="1">Uncharacterized protein</fullName>
    </submittedName>
</protein>